<protein>
    <submittedName>
        <fullName evidence="1">Uncharacterized protein</fullName>
    </submittedName>
</protein>
<keyword evidence="2" id="KW-1185">Reference proteome</keyword>
<dbReference type="OrthoDB" id="2020073at2759"/>
<name>A0A9P0M464_ACAOB</name>
<accession>A0A9P0M464</accession>
<evidence type="ECO:0000313" key="1">
    <source>
        <dbReference type="EMBL" id="CAH2004553.1"/>
    </source>
</evidence>
<evidence type="ECO:0000313" key="2">
    <source>
        <dbReference type="Proteomes" id="UP001152888"/>
    </source>
</evidence>
<proteinExistence type="predicted"/>
<dbReference type="EMBL" id="CAKOFQ010007595">
    <property type="protein sequence ID" value="CAH2004553.1"/>
    <property type="molecule type" value="Genomic_DNA"/>
</dbReference>
<comment type="caution">
    <text evidence="1">The sequence shown here is derived from an EMBL/GenBank/DDBJ whole genome shotgun (WGS) entry which is preliminary data.</text>
</comment>
<reference evidence="1" key="1">
    <citation type="submission" date="2022-03" db="EMBL/GenBank/DDBJ databases">
        <authorList>
            <person name="Sayadi A."/>
        </authorList>
    </citation>
    <scope>NUCLEOTIDE SEQUENCE</scope>
</reference>
<gene>
    <name evidence="1" type="ORF">ACAOBT_LOCUS28069</name>
</gene>
<organism evidence="1 2">
    <name type="scientific">Acanthoscelides obtectus</name>
    <name type="common">Bean weevil</name>
    <name type="synonym">Bruchus obtectus</name>
    <dbReference type="NCBI Taxonomy" id="200917"/>
    <lineage>
        <taxon>Eukaryota</taxon>
        <taxon>Metazoa</taxon>
        <taxon>Ecdysozoa</taxon>
        <taxon>Arthropoda</taxon>
        <taxon>Hexapoda</taxon>
        <taxon>Insecta</taxon>
        <taxon>Pterygota</taxon>
        <taxon>Neoptera</taxon>
        <taxon>Endopterygota</taxon>
        <taxon>Coleoptera</taxon>
        <taxon>Polyphaga</taxon>
        <taxon>Cucujiformia</taxon>
        <taxon>Chrysomeloidea</taxon>
        <taxon>Chrysomelidae</taxon>
        <taxon>Bruchinae</taxon>
        <taxon>Bruchini</taxon>
        <taxon>Acanthoscelides</taxon>
    </lineage>
</organism>
<sequence>MRRVSINRATWLGSSHPNRVELRASRTSRYDRSFVPRVWRLWNNLQEKAFPCSANLRQFKNRINKISLGSS</sequence>
<dbReference type="Proteomes" id="UP001152888">
    <property type="component" value="Unassembled WGS sequence"/>
</dbReference>
<dbReference type="AlphaFoldDB" id="A0A9P0M464"/>